<comment type="caution">
    <text evidence="8">The sequence shown here is derived from an EMBL/GenBank/DDBJ whole genome shotgun (WGS) entry which is preliminary data.</text>
</comment>
<evidence type="ECO:0000256" key="4">
    <source>
        <dbReference type="ARBA" id="ARBA00022692"/>
    </source>
</evidence>
<keyword evidence="2 8" id="KW-0328">Glycosyltransferase</keyword>
<feature type="transmembrane region" description="Helical" evidence="7">
    <location>
        <begin position="74"/>
        <end position="100"/>
    </location>
</feature>
<keyword evidence="5 7" id="KW-1133">Transmembrane helix</keyword>
<keyword evidence="4 7" id="KW-0812">Transmembrane</keyword>
<dbReference type="InterPro" id="IPR050256">
    <property type="entry name" value="Glycosyltransferase_2"/>
</dbReference>
<dbReference type="GO" id="GO:0016757">
    <property type="term" value="F:glycosyltransferase activity"/>
    <property type="evidence" value="ECO:0007669"/>
    <property type="project" value="UniProtKB-KW"/>
</dbReference>
<keyword evidence="3 8" id="KW-0808">Transferase</keyword>
<feature type="transmembrane region" description="Helical" evidence="7">
    <location>
        <begin position="40"/>
        <end position="62"/>
    </location>
</feature>
<dbReference type="GO" id="GO:0005886">
    <property type="term" value="C:plasma membrane"/>
    <property type="evidence" value="ECO:0007669"/>
    <property type="project" value="TreeGrafter"/>
</dbReference>
<dbReference type="EMBL" id="VSSQ01112740">
    <property type="protein sequence ID" value="MPN49460.1"/>
    <property type="molecule type" value="Genomic_DNA"/>
</dbReference>
<dbReference type="AlphaFoldDB" id="A0A645IEA9"/>
<evidence type="ECO:0000256" key="1">
    <source>
        <dbReference type="ARBA" id="ARBA00004141"/>
    </source>
</evidence>
<reference evidence="8" key="1">
    <citation type="submission" date="2019-08" db="EMBL/GenBank/DDBJ databases">
        <authorList>
            <person name="Kucharzyk K."/>
            <person name="Murdoch R.W."/>
            <person name="Higgins S."/>
            <person name="Loffler F."/>
        </authorList>
    </citation>
    <scope>NUCLEOTIDE SEQUENCE</scope>
</reference>
<comment type="subcellular location">
    <subcellularLocation>
        <location evidence="1">Membrane</location>
        <topology evidence="1">Multi-pass membrane protein</topology>
    </subcellularLocation>
</comment>
<evidence type="ECO:0000313" key="8">
    <source>
        <dbReference type="EMBL" id="MPN49460.1"/>
    </source>
</evidence>
<protein>
    <submittedName>
        <fullName evidence="8">Prophage bactoprenol glucosyl transferase</fullName>
        <ecNumber evidence="8">2.4.1.-</ecNumber>
    </submittedName>
</protein>
<evidence type="ECO:0000256" key="5">
    <source>
        <dbReference type="ARBA" id="ARBA00022989"/>
    </source>
</evidence>
<organism evidence="8">
    <name type="scientific">bioreactor metagenome</name>
    <dbReference type="NCBI Taxonomy" id="1076179"/>
    <lineage>
        <taxon>unclassified sequences</taxon>
        <taxon>metagenomes</taxon>
        <taxon>ecological metagenomes</taxon>
    </lineage>
</organism>
<name>A0A645IEA9_9ZZZZ</name>
<evidence type="ECO:0000256" key="2">
    <source>
        <dbReference type="ARBA" id="ARBA00022676"/>
    </source>
</evidence>
<proteinExistence type="predicted"/>
<evidence type="ECO:0000256" key="3">
    <source>
        <dbReference type="ARBA" id="ARBA00022679"/>
    </source>
</evidence>
<dbReference type="EC" id="2.4.1.-" evidence="8"/>
<evidence type="ECO:0000256" key="6">
    <source>
        <dbReference type="ARBA" id="ARBA00023136"/>
    </source>
</evidence>
<dbReference type="PANTHER" id="PTHR48090">
    <property type="entry name" value="UNDECAPRENYL-PHOSPHATE 4-DEOXY-4-FORMAMIDO-L-ARABINOSE TRANSFERASE-RELATED"/>
    <property type="match status" value="1"/>
</dbReference>
<sequence length="122" mass="13452">MEITYTQPKRKAGKSKNNLLSLYDIAMTAMTTYSKGLMRLSVLVGGICAALSLLAGFGYTIYKLLNWNTFSAGIAPMVIGVFLLGGIQLVFIGVLGEYILTINARTIRRPLVIEEKRINFDD</sequence>
<accession>A0A645IEA9</accession>
<dbReference type="PANTHER" id="PTHR48090:SF1">
    <property type="entry name" value="PROPHAGE BACTOPRENOL GLUCOSYL TRANSFERASE HOMOLOG"/>
    <property type="match status" value="1"/>
</dbReference>
<evidence type="ECO:0000256" key="7">
    <source>
        <dbReference type="SAM" id="Phobius"/>
    </source>
</evidence>
<gene>
    <name evidence="8" type="primary">yfdH_10</name>
    <name evidence="8" type="ORF">SDC9_197081</name>
</gene>
<keyword evidence="6 7" id="KW-0472">Membrane</keyword>